<feature type="region of interest" description="Disordered" evidence="7">
    <location>
        <begin position="1"/>
        <end position="185"/>
    </location>
</feature>
<evidence type="ECO:0000313" key="11">
    <source>
        <dbReference type="EMBL" id="CAD7283242.1"/>
    </source>
</evidence>
<feature type="transmembrane region" description="Helical" evidence="8">
    <location>
        <begin position="474"/>
        <end position="495"/>
    </location>
</feature>
<feature type="compositionally biased region" description="Low complexity" evidence="7">
    <location>
        <begin position="223"/>
        <end position="233"/>
    </location>
</feature>
<keyword evidence="6" id="KW-0325">Glycoprotein</keyword>
<dbReference type="InterPro" id="IPR057244">
    <property type="entry name" value="GAIN_B"/>
</dbReference>
<dbReference type="PANTHER" id="PTHR45813:SF8">
    <property type="entry name" value="IG-LIKE DOMAIN-CONTAINING PROTEIN"/>
    <property type="match status" value="1"/>
</dbReference>
<dbReference type="Gene3D" id="2.60.220.50">
    <property type="match status" value="1"/>
</dbReference>
<dbReference type="InterPro" id="IPR051587">
    <property type="entry name" value="Adhesion_GPCR"/>
</dbReference>
<dbReference type="GO" id="GO:0004930">
    <property type="term" value="F:G protein-coupled receptor activity"/>
    <property type="evidence" value="ECO:0007669"/>
    <property type="project" value="InterPro"/>
</dbReference>
<feature type="compositionally biased region" description="Low complexity" evidence="7">
    <location>
        <begin position="75"/>
        <end position="91"/>
    </location>
</feature>
<feature type="region of interest" description="Disordered" evidence="7">
    <location>
        <begin position="198"/>
        <end position="236"/>
    </location>
</feature>
<dbReference type="PROSITE" id="PS50221">
    <property type="entry name" value="GAIN_B"/>
    <property type="match status" value="1"/>
</dbReference>
<reference evidence="11" key="1">
    <citation type="submission" date="2020-11" db="EMBL/GenBank/DDBJ databases">
        <authorList>
            <person name="Tran Van P."/>
        </authorList>
    </citation>
    <scope>NUCLEOTIDE SEQUENCE</scope>
</reference>
<evidence type="ECO:0000256" key="3">
    <source>
        <dbReference type="ARBA" id="ARBA00022989"/>
    </source>
</evidence>
<feature type="compositionally biased region" description="Acidic residues" evidence="7">
    <location>
        <begin position="56"/>
        <end position="73"/>
    </location>
</feature>
<dbReference type="InterPro" id="IPR001879">
    <property type="entry name" value="GPCR_2_extracellular_dom"/>
</dbReference>
<dbReference type="OrthoDB" id="1100386at2759"/>
<sequence>MPPKSAQQQNVQEYNVAYKTLHHPRNSEKSIPEKEPKASGDSAAAESAAETKTDPSTDDTDTTPDPSTDDPDTTPDPTSTNDADTTPDPSTGNTVSTPDTSTGNTVTSPDPSTGNTVSTQDTSTGNTVTSPDPSTGNTVSTQDTSTGNTVTSPDPSTLNTIPTTDPEGSDNPPGPTSPSIYSTQVPFTDDSITTADSLIGTTTDQTSVNPYGTSESEQYSQMTLPSTSTTSKPVSKKCPKIQLEDLGDGYFFPESDPGKMIVKECPSGMQGSAEWFCQKSGDWEGDLPNLSGCTSINFQDLVLKNLPRDGAFFKLDQTETSFSNGNASIQIMSDWILDNLENTEKSIKISFLGFKDMQKLLKPNEYLLDDYHLESASCVNTTHESTGDHPSLSGVTKVIQPFIAKDEEDSINCVFWDTAEAAWSSSGCQTIVVDDENVDCSCSHLTNFAVGLNLVRLQPESPERRKLSPTKKKLLALGAYAVPAVYVGIVAAASLGKAYSSKSLCWLEDEQTMTFAIPIELIAV</sequence>
<keyword evidence="2 8" id="KW-0812">Transmembrane</keyword>
<evidence type="ECO:0000256" key="7">
    <source>
        <dbReference type="SAM" id="MobiDB-lite"/>
    </source>
</evidence>
<dbReference type="EMBL" id="OA887100">
    <property type="protein sequence ID" value="CAD7283242.1"/>
    <property type="molecule type" value="Genomic_DNA"/>
</dbReference>
<evidence type="ECO:0000259" key="10">
    <source>
        <dbReference type="PROSITE" id="PS50227"/>
    </source>
</evidence>
<dbReference type="Pfam" id="PF01825">
    <property type="entry name" value="GPS"/>
    <property type="match status" value="1"/>
</dbReference>
<dbReference type="InterPro" id="IPR000203">
    <property type="entry name" value="GPS"/>
</dbReference>
<keyword evidence="4 8" id="KW-0472">Membrane</keyword>
<gene>
    <name evidence="11" type="ORF">NMOB1V02_LOCUS10858</name>
</gene>
<feature type="compositionally biased region" description="Polar residues" evidence="7">
    <location>
        <begin position="1"/>
        <end position="13"/>
    </location>
</feature>
<feature type="non-terminal residue" evidence="11">
    <location>
        <position position="1"/>
    </location>
</feature>
<evidence type="ECO:0000256" key="8">
    <source>
        <dbReference type="SAM" id="Phobius"/>
    </source>
</evidence>
<dbReference type="Proteomes" id="UP000678499">
    <property type="component" value="Unassembled WGS sequence"/>
</dbReference>
<evidence type="ECO:0000259" key="9">
    <source>
        <dbReference type="PROSITE" id="PS50221"/>
    </source>
</evidence>
<evidence type="ECO:0000256" key="4">
    <source>
        <dbReference type="ARBA" id="ARBA00023136"/>
    </source>
</evidence>
<evidence type="ECO:0000313" key="12">
    <source>
        <dbReference type="Proteomes" id="UP000678499"/>
    </source>
</evidence>
<evidence type="ECO:0000256" key="2">
    <source>
        <dbReference type="ARBA" id="ARBA00022692"/>
    </source>
</evidence>
<proteinExistence type="predicted"/>
<feature type="compositionally biased region" description="Basic and acidic residues" evidence="7">
    <location>
        <begin position="25"/>
        <end position="38"/>
    </location>
</feature>
<keyword evidence="5" id="KW-1015">Disulfide bond</keyword>
<dbReference type="AlphaFoldDB" id="A0A7R9GI18"/>
<feature type="compositionally biased region" description="Polar residues" evidence="7">
    <location>
        <begin position="198"/>
        <end position="222"/>
    </location>
</feature>
<keyword evidence="12" id="KW-1185">Reference proteome</keyword>
<accession>A0A7R9GI18</accession>
<comment type="subcellular location">
    <subcellularLocation>
        <location evidence="1">Membrane</location>
    </subcellularLocation>
</comment>
<dbReference type="GO" id="GO:0007189">
    <property type="term" value="P:adenylate cyclase-activating G protein-coupled receptor signaling pathway"/>
    <property type="evidence" value="ECO:0007669"/>
    <property type="project" value="TreeGrafter"/>
</dbReference>
<feature type="domain" description="G-protein coupled receptors family 2 profile 1" evidence="10">
    <location>
        <begin position="238"/>
        <end position="297"/>
    </location>
</feature>
<dbReference type="InterPro" id="IPR046338">
    <property type="entry name" value="GAIN_dom_sf"/>
</dbReference>
<protein>
    <submittedName>
        <fullName evidence="11">Uncharacterized protein</fullName>
    </submittedName>
</protein>
<dbReference type="PROSITE" id="PS50227">
    <property type="entry name" value="G_PROTEIN_RECEP_F2_3"/>
    <property type="match status" value="1"/>
</dbReference>
<dbReference type="SMART" id="SM00303">
    <property type="entry name" value="GPS"/>
    <property type="match status" value="1"/>
</dbReference>
<evidence type="ECO:0000256" key="6">
    <source>
        <dbReference type="ARBA" id="ARBA00023180"/>
    </source>
</evidence>
<dbReference type="InterPro" id="IPR036445">
    <property type="entry name" value="GPCR_2_extracell_dom_sf"/>
</dbReference>
<evidence type="ECO:0000256" key="5">
    <source>
        <dbReference type="ARBA" id="ARBA00023157"/>
    </source>
</evidence>
<feature type="compositionally biased region" description="Polar residues" evidence="7">
    <location>
        <begin position="92"/>
        <end position="163"/>
    </location>
</feature>
<dbReference type="EMBL" id="CAJPEX010005063">
    <property type="protein sequence ID" value="CAG0923394.1"/>
    <property type="molecule type" value="Genomic_DNA"/>
</dbReference>
<feature type="domain" description="GAIN-B" evidence="9">
    <location>
        <begin position="307"/>
        <end position="458"/>
    </location>
</feature>
<keyword evidence="3 8" id="KW-1133">Transmembrane helix</keyword>
<dbReference type="PANTHER" id="PTHR45813">
    <property type="entry name" value="IG-LIKE DOMAIN-CONTAINING PROTEIN"/>
    <property type="match status" value="1"/>
</dbReference>
<organism evidence="11">
    <name type="scientific">Notodromas monacha</name>
    <dbReference type="NCBI Taxonomy" id="399045"/>
    <lineage>
        <taxon>Eukaryota</taxon>
        <taxon>Metazoa</taxon>
        <taxon>Ecdysozoa</taxon>
        <taxon>Arthropoda</taxon>
        <taxon>Crustacea</taxon>
        <taxon>Oligostraca</taxon>
        <taxon>Ostracoda</taxon>
        <taxon>Podocopa</taxon>
        <taxon>Podocopida</taxon>
        <taxon>Cypridocopina</taxon>
        <taxon>Cypridoidea</taxon>
        <taxon>Cyprididae</taxon>
        <taxon>Notodromas</taxon>
    </lineage>
</organism>
<dbReference type="Gene3D" id="4.10.1240.10">
    <property type="entry name" value="GPCR, family 2, extracellular hormone receptor domain"/>
    <property type="match status" value="1"/>
</dbReference>
<dbReference type="GO" id="GO:0016020">
    <property type="term" value="C:membrane"/>
    <property type="evidence" value="ECO:0007669"/>
    <property type="project" value="UniProtKB-SubCell"/>
</dbReference>
<name>A0A7R9GI18_9CRUS</name>
<evidence type="ECO:0000256" key="1">
    <source>
        <dbReference type="ARBA" id="ARBA00004370"/>
    </source>
</evidence>